<feature type="compositionally biased region" description="Pro residues" evidence="1">
    <location>
        <begin position="178"/>
        <end position="189"/>
    </location>
</feature>
<dbReference type="Gene3D" id="3.30.70.1070">
    <property type="entry name" value="Sporulation related repeat"/>
    <property type="match status" value="1"/>
</dbReference>
<dbReference type="Pfam" id="PF03330">
    <property type="entry name" value="DPBB_1"/>
    <property type="match status" value="1"/>
</dbReference>
<dbReference type="CDD" id="cd22268">
    <property type="entry name" value="DPBB_RlpA-like"/>
    <property type="match status" value="1"/>
</dbReference>
<dbReference type="Gene3D" id="2.40.40.10">
    <property type="entry name" value="RlpA-like domain"/>
    <property type="match status" value="1"/>
</dbReference>
<dbReference type="InterPro" id="IPR036908">
    <property type="entry name" value="RlpA-like_sf"/>
</dbReference>
<organism evidence="3 4">
    <name type="scientific">Novosphingobium colocasiae</name>
    <dbReference type="NCBI Taxonomy" id="1256513"/>
    <lineage>
        <taxon>Bacteria</taxon>
        <taxon>Pseudomonadati</taxon>
        <taxon>Pseudomonadota</taxon>
        <taxon>Alphaproteobacteria</taxon>
        <taxon>Sphingomonadales</taxon>
        <taxon>Sphingomonadaceae</taxon>
        <taxon>Novosphingobium</taxon>
    </lineage>
</organism>
<reference evidence="3" key="1">
    <citation type="journal article" date="2014" name="Int. J. Syst. Evol. Microbiol.">
        <title>Complete genome sequence of Corynebacterium casei LMG S-19264T (=DSM 44701T), isolated from a smear-ripened cheese.</title>
        <authorList>
            <consortium name="US DOE Joint Genome Institute (JGI-PGF)"/>
            <person name="Walter F."/>
            <person name="Albersmeier A."/>
            <person name="Kalinowski J."/>
            <person name="Ruckert C."/>
        </authorList>
    </citation>
    <scope>NUCLEOTIDE SEQUENCE</scope>
    <source>
        <strain evidence="3">KCTC 32255</strain>
    </source>
</reference>
<dbReference type="Proteomes" id="UP000648075">
    <property type="component" value="Unassembled WGS sequence"/>
</dbReference>
<dbReference type="PANTHER" id="PTHR34183:SF1">
    <property type="entry name" value="ENDOLYTIC PEPTIDOGLYCAN TRANSGLYCOSYLASE RLPA"/>
    <property type="match status" value="1"/>
</dbReference>
<dbReference type="AlphaFoldDB" id="A0A918UEL6"/>
<dbReference type="PANTHER" id="PTHR34183">
    <property type="entry name" value="ENDOLYTIC PEPTIDOGLYCAN TRANSGLYCOSYLASE RLPA"/>
    <property type="match status" value="1"/>
</dbReference>
<dbReference type="PROSITE" id="PS51724">
    <property type="entry name" value="SPOR"/>
    <property type="match status" value="1"/>
</dbReference>
<feature type="domain" description="SPOR" evidence="2">
    <location>
        <begin position="244"/>
        <end position="313"/>
    </location>
</feature>
<evidence type="ECO:0000313" key="3">
    <source>
        <dbReference type="EMBL" id="GGY97070.1"/>
    </source>
</evidence>
<dbReference type="InterPro" id="IPR007730">
    <property type="entry name" value="SPOR-like_dom"/>
</dbReference>
<dbReference type="InterPro" id="IPR036680">
    <property type="entry name" value="SPOR-like_sf"/>
</dbReference>
<keyword evidence="4" id="KW-1185">Reference proteome</keyword>
<evidence type="ECO:0000256" key="1">
    <source>
        <dbReference type="SAM" id="MobiDB-lite"/>
    </source>
</evidence>
<evidence type="ECO:0000259" key="2">
    <source>
        <dbReference type="PROSITE" id="PS51724"/>
    </source>
</evidence>
<dbReference type="Pfam" id="PF05036">
    <property type="entry name" value="SPOR"/>
    <property type="match status" value="1"/>
</dbReference>
<dbReference type="SUPFAM" id="SSF110997">
    <property type="entry name" value="Sporulation related repeat"/>
    <property type="match status" value="1"/>
</dbReference>
<dbReference type="GO" id="GO:0042834">
    <property type="term" value="F:peptidoglycan binding"/>
    <property type="evidence" value="ECO:0007669"/>
    <property type="project" value="InterPro"/>
</dbReference>
<evidence type="ECO:0000313" key="4">
    <source>
        <dbReference type="Proteomes" id="UP000648075"/>
    </source>
</evidence>
<name>A0A918UEL6_9SPHN</name>
<sequence>MPVAALICLAAGTAIARDRIEPAPLQPTGPAADYPVVVGEPYTIGSVTWTPVDQLNYDAVGNASVGAADGAGITAAHKTLPLPCYVEVTALDTGRTILVRIERRGPMVNDTLIDLSPAAAAQLGVTPGSHPAVRVRRVNPPEPERAALRQGGTAPLRMDTPEPLLKVLRRKLASQSPLQPPPSTPPSMPKLPTDAPAVPAAPVAKAPKPAPKPVAPPSPVAAKPAAAPVAAAAPAAPAAATAPKAAKGTLVVQIGAFASEANARALAGKLNANVSRSGKLWRVYAGPFASRGQASAALEKVKSAGYSGLIQSAD</sequence>
<protein>
    <recommendedName>
        <fullName evidence="2">SPOR domain-containing protein</fullName>
    </recommendedName>
</protein>
<dbReference type="GO" id="GO:0009279">
    <property type="term" value="C:cell outer membrane"/>
    <property type="evidence" value="ECO:0007669"/>
    <property type="project" value="TreeGrafter"/>
</dbReference>
<dbReference type="InterPro" id="IPR009009">
    <property type="entry name" value="RlpA-like_DPBB"/>
</dbReference>
<feature type="region of interest" description="Disordered" evidence="1">
    <location>
        <begin position="173"/>
        <end position="221"/>
    </location>
</feature>
<accession>A0A918UEL6</accession>
<proteinExistence type="predicted"/>
<dbReference type="EMBL" id="BMZA01000002">
    <property type="protein sequence ID" value="GGY97070.1"/>
    <property type="molecule type" value="Genomic_DNA"/>
</dbReference>
<feature type="compositionally biased region" description="Low complexity" evidence="1">
    <location>
        <begin position="190"/>
        <end position="207"/>
    </location>
</feature>
<comment type="caution">
    <text evidence="3">The sequence shown here is derived from an EMBL/GenBank/DDBJ whole genome shotgun (WGS) entry which is preliminary data.</text>
</comment>
<feature type="compositionally biased region" description="Pro residues" evidence="1">
    <location>
        <begin position="208"/>
        <end position="219"/>
    </location>
</feature>
<gene>
    <name evidence="3" type="ORF">GCM10011614_10090</name>
</gene>
<reference evidence="3" key="2">
    <citation type="submission" date="2020-09" db="EMBL/GenBank/DDBJ databases">
        <authorList>
            <person name="Sun Q."/>
            <person name="Kim S."/>
        </authorList>
    </citation>
    <scope>NUCLEOTIDE SEQUENCE</scope>
    <source>
        <strain evidence="3">KCTC 32255</strain>
    </source>
</reference>